<evidence type="ECO:0000313" key="3">
    <source>
        <dbReference type="EnsemblFungi" id="MAPG_04711T0"/>
    </source>
</evidence>
<reference evidence="3" key="5">
    <citation type="submission" date="2015-06" db="UniProtKB">
        <authorList>
            <consortium name="EnsemblFungi"/>
        </authorList>
    </citation>
    <scope>IDENTIFICATION</scope>
    <source>
        <strain evidence="3">ATCC 64411</strain>
    </source>
</reference>
<evidence type="ECO:0000313" key="2">
    <source>
        <dbReference type="EMBL" id="KLU85689.1"/>
    </source>
</evidence>
<evidence type="ECO:0000313" key="4">
    <source>
        <dbReference type="Proteomes" id="UP000011715"/>
    </source>
</evidence>
<dbReference type="EMBL" id="ADBL01001104">
    <property type="status" value="NOT_ANNOTATED_CDS"/>
    <property type="molecule type" value="Genomic_DNA"/>
</dbReference>
<reference evidence="3" key="4">
    <citation type="journal article" date="2015" name="G3 (Bethesda)">
        <title>Genome sequences of three phytopathogenic species of the Magnaporthaceae family of fungi.</title>
        <authorList>
            <person name="Okagaki L.H."/>
            <person name="Nunes C.C."/>
            <person name="Sailsbery J."/>
            <person name="Clay B."/>
            <person name="Brown D."/>
            <person name="John T."/>
            <person name="Oh Y."/>
            <person name="Young N."/>
            <person name="Fitzgerald M."/>
            <person name="Haas B.J."/>
            <person name="Zeng Q."/>
            <person name="Young S."/>
            <person name="Adiconis X."/>
            <person name="Fan L."/>
            <person name="Levin J.Z."/>
            <person name="Mitchell T.K."/>
            <person name="Okubara P.A."/>
            <person name="Farman M.L."/>
            <person name="Kohn L.M."/>
            <person name="Birren B."/>
            <person name="Ma L.-J."/>
            <person name="Dean R.A."/>
        </authorList>
    </citation>
    <scope>NUCLEOTIDE SEQUENCE</scope>
    <source>
        <strain evidence="3">ATCC 64411 / 73-15</strain>
    </source>
</reference>
<dbReference type="Proteomes" id="UP000011715">
    <property type="component" value="Unassembled WGS sequence"/>
</dbReference>
<feature type="region of interest" description="Disordered" evidence="1">
    <location>
        <begin position="187"/>
        <end position="210"/>
    </location>
</feature>
<accession>A0A0C4DXF7</accession>
<reference evidence="2" key="2">
    <citation type="submission" date="2010-05" db="EMBL/GenBank/DDBJ databases">
        <title>The Genome Sequence of Magnaporthe poae strain ATCC 64411.</title>
        <authorList>
            <consortium name="The Broad Institute Genome Sequencing Platform"/>
            <consortium name="Broad Institute Genome Sequencing Center for Infectious Disease"/>
            <person name="Ma L.-J."/>
            <person name="Dead R."/>
            <person name="Young S."/>
            <person name="Zeng Q."/>
            <person name="Koehrsen M."/>
            <person name="Alvarado L."/>
            <person name="Berlin A."/>
            <person name="Chapman S.B."/>
            <person name="Chen Z."/>
            <person name="Freedman E."/>
            <person name="Gellesch M."/>
            <person name="Goldberg J."/>
            <person name="Griggs A."/>
            <person name="Gujja S."/>
            <person name="Heilman E.R."/>
            <person name="Heiman D."/>
            <person name="Hepburn T."/>
            <person name="Howarth C."/>
            <person name="Jen D."/>
            <person name="Larson L."/>
            <person name="Mehta T."/>
            <person name="Neiman D."/>
            <person name="Pearson M."/>
            <person name="Roberts A."/>
            <person name="Saif S."/>
            <person name="Shea T."/>
            <person name="Shenoy N."/>
            <person name="Sisk P."/>
            <person name="Stolte C."/>
            <person name="Sykes S."/>
            <person name="Walk T."/>
            <person name="White J."/>
            <person name="Yandava C."/>
            <person name="Haas B."/>
            <person name="Nusbaum C."/>
            <person name="Birren B."/>
        </authorList>
    </citation>
    <scope>NUCLEOTIDE SEQUENCE</scope>
    <source>
        <strain evidence="2">ATCC 64411</strain>
    </source>
</reference>
<gene>
    <name evidence="2" type="ORF">MAPG_04711</name>
</gene>
<dbReference type="AlphaFoldDB" id="A0A0C4DXF7"/>
<reference evidence="4" key="1">
    <citation type="submission" date="2010-05" db="EMBL/GenBank/DDBJ databases">
        <title>The genome sequence of Magnaporthe poae strain ATCC 64411.</title>
        <authorList>
            <person name="Ma L.-J."/>
            <person name="Dead R."/>
            <person name="Young S."/>
            <person name="Zeng Q."/>
            <person name="Koehrsen M."/>
            <person name="Alvarado L."/>
            <person name="Berlin A."/>
            <person name="Chapman S.B."/>
            <person name="Chen Z."/>
            <person name="Freedman E."/>
            <person name="Gellesch M."/>
            <person name="Goldberg J."/>
            <person name="Griggs A."/>
            <person name="Gujja S."/>
            <person name="Heilman E.R."/>
            <person name="Heiman D."/>
            <person name="Hepburn T."/>
            <person name="Howarth C."/>
            <person name="Jen D."/>
            <person name="Larson L."/>
            <person name="Mehta T."/>
            <person name="Neiman D."/>
            <person name="Pearson M."/>
            <person name="Roberts A."/>
            <person name="Saif S."/>
            <person name="Shea T."/>
            <person name="Shenoy N."/>
            <person name="Sisk P."/>
            <person name="Stolte C."/>
            <person name="Sykes S."/>
            <person name="Walk T."/>
            <person name="White J."/>
            <person name="Yandava C."/>
            <person name="Haas B."/>
            <person name="Nusbaum C."/>
            <person name="Birren B."/>
        </authorList>
    </citation>
    <scope>NUCLEOTIDE SEQUENCE [LARGE SCALE GENOMIC DNA]</scope>
    <source>
        <strain evidence="4">ATCC 64411 / 73-15</strain>
    </source>
</reference>
<dbReference type="VEuPathDB" id="FungiDB:MAPG_04711"/>
<keyword evidence="4" id="KW-1185">Reference proteome</keyword>
<dbReference type="EnsemblFungi" id="MAPG_04711T0">
    <property type="protein sequence ID" value="MAPG_04711T0"/>
    <property type="gene ID" value="MAPG_04711"/>
</dbReference>
<sequence>MVCRGGINDTSRLHVDTWFQAIVAWIYFTERRKGKHPLDGKAGPKRKDSTQLTPYVFAAADSDRILSDEDPVLAENAISSANVRLRGYQMVVTRPNEQTRLAENPGATSNWLYNRMKFLLARDAFSEFRNGKLRQTTNGVAERDQTVPISQAVVSSIIDGIYNKGAALPPHCNLKFRQMWLRSSPRSLGPARTWRNPGGGYDPAAQQPGP</sequence>
<proteinExistence type="predicted"/>
<evidence type="ECO:0000256" key="1">
    <source>
        <dbReference type="SAM" id="MobiDB-lite"/>
    </source>
</evidence>
<organism evidence="3 4">
    <name type="scientific">Magnaporthiopsis poae (strain ATCC 64411 / 73-15)</name>
    <name type="common">Kentucky bluegrass fungus</name>
    <name type="synonym">Magnaporthe poae</name>
    <dbReference type="NCBI Taxonomy" id="644358"/>
    <lineage>
        <taxon>Eukaryota</taxon>
        <taxon>Fungi</taxon>
        <taxon>Dikarya</taxon>
        <taxon>Ascomycota</taxon>
        <taxon>Pezizomycotina</taxon>
        <taxon>Sordariomycetes</taxon>
        <taxon>Sordariomycetidae</taxon>
        <taxon>Magnaporthales</taxon>
        <taxon>Magnaporthaceae</taxon>
        <taxon>Magnaporthiopsis</taxon>
    </lineage>
</organism>
<dbReference type="EMBL" id="GL876968">
    <property type="protein sequence ID" value="KLU85689.1"/>
    <property type="molecule type" value="Genomic_DNA"/>
</dbReference>
<name>A0A0C4DXF7_MAGP6</name>
<protein>
    <submittedName>
        <fullName evidence="2 3">Uncharacterized protein</fullName>
    </submittedName>
</protein>
<reference evidence="2" key="3">
    <citation type="submission" date="2011-03" db="EMBL/GenBank/DDBJ databases">
        <title>Annotation of Magnaporthe poae ATCC 64411.</title>
        <authorList>
            <person name="Ma L.-J."/>
            <person name="Dead R."/>
            <person name="Young S.K."/>
            <person name="Zeng Q."/>
            <person name="Gargeya S."/>
            <person name="Fitzgerald M."/>
            <person name="Haas B."/>
            <person name="Abouelleil A."/>
            <person name="Alvarado L."/>
            <person name="Arachchi H.M."/>
            <person name="Berlin A."/>
            <person name="Brown A."/>
            <person name="Chapman S.B."/>
            <person name="Chen Z."/>
            <person name="Dunbar C."/>
            <person name="Freedman E."/>
            <person name="Gearin G."/>
            <person name="Gellesch M."/>
            <person name="Goldberg J."/>
            <person name="Griggs A."/>
            <person name="Gujja S."/>
            <person name="Heiman D."/>
            <person name="Howarth C."/>
            <person name="Larson L."/>
            <person name="Lui A."/>
            <person name="MacDonald P.J.P."/>
            <person name="Mehta T."/>
            <person name="Montmayeur A."/>
            <person name="Murphy C."/>
            <person name="Neiman D."/>
            <person name="Pearson M."/>
            <person name="Priest M."/>
            <person name="Roberts A."/>
            <person name="Saif S."/>
            <person name="Shea T."/>
            <person name="Shenoy N."/>
            <person name="Sisk P."/>
            <person name="Stolte C."/>
            <person name="Sykes S."/>
            <person name="Yandava C."/>
            <person name="Wortman J."/>
            <person name="Nusbaum C."/>
            <person name="Birren B."/>
        </authorList>
    </citation>
    <scope>NUCLEOTIDE SEQUENCE</scope>
    <source>
        <strain evidence="2">ATCC 64411</strain>
    </source>
</reference>